<evidence type="ECO:0000313" key="5">
    <source>
        <dbReference type="EMBL" id="GGD11848.1"/>
    </source>
</evidence>
<evidence type="ECO:0000259" key="4">
    <source>
        <dbReference type="PROSITE" id="PS01124"/>
    </source>
</evidence>
<dbReference type="RefSeq" id="WP_188653177.1">
    <property type="nucleotide sequence ID" value="NZ_BMIN01000007.1"/>
</dbReference>
<accession>A0ABQ1Q391</accession>
<dbReference type="PANTHER" id="PTHR43280">
    <property type="entry name" value="ARAC-FAMILY TRANSCRIPTIONAL REGULATOR"/>
    <property type="match status" value="1"/>
</dbReference>
<dbReference type="PROSITE" id="PS00041">
    <property type="entry name" value="HTH_ARAC_FAMILY_1"/>
    <property type="match status" value="1"/>
</dbReference>
<dbReference type="PROSITE" id="PS01124">
    <property type="entry name" value="HTH_ARAC_FAMILY_2"/>
    <property type="match status" value="1"/>
</dbReference>
<comment type="caution">
    <text evidence="5">The sequence shown here is derived from an EMBL/GenBank/DDBJ whole genome shotgun (WGS) entry which is preliminary data.</text>
</comment>
<evidence type="ECO:0000256" key="2">
    <source>
        <dbReference type="ARBA" id="ARBA00023125"/>
    </source>
</evidence>
<organism evidence="5 6">
    <name type="scientific">Pontibacillus salipaludis</name>
    <dbReference type="NCBI Taxonomy" id="1697394"/>
    <lineage>
        <taxon>Bacteria</taxon>
        <taxon>Bacillati</taxon>
        <taxon>Bacillota</taxon>
        <taxon>Bacilli</taxon>
        <taxon>Bacillales</taxon>
        <taxon>Bacillaceae</taxon>
        <taxon>Pontibacillus</taxon>
    </lineage>
</organism>
<keyword evidence="1" id="KW-0805">Transcription regulation</keyword>
<protein>
    <recommendedName>
        <fullName evidence="4">HTH araC/xylS-type domain-containing protein</fullName>
    </recommendedName>
</protein>
<dbReference type="PANTHER" id="PTHR43280:SF2">
    <property type="entry name" value="HTH-TYPE TRANSCRIPTIONAL REGULATOR EXSA"/>
    <property type="match status" value="1"/>
</dbReference>
<dbReference type="EMBL" id="BMIN01000007">
    <property type="protein sequence ID" value="GGD11848.1"/>
    <property type="molecule type" value="Genomic_DNA"/>
</dbReference>
<gene>
    <name evidence="5" type="ORF">GCM10011389_19180</name>
</gene>
<keyword evidence="3" id="KW-0804">Transcription</keyword>
<dbReference type="InterPro" id="IPR009057">
    <property type="entry name" value="Homeodomain-like_sf"/>
</dbReference>
<keyword evidence="2" id="KW-0238">DNA-binding</keyword>
<feature type="domain" description="HTH araC/xylS-type" evidence="4">
    <location>
        <begin position="164"/>
        <end position="262"/>
    </location>
</feature>
<reference evidence="6" key="1">
    <citation type="journal article" date="2019" name="Int. J. Syst. Evol. Microbiol.">
        <title>The Global Catalogue of Microorganisms (GCM) 10K type strain sequencing project: providing services to taxonomists for standard genome sequencing and annotation.</title>
        <authorList>
            <consortium name="The Broad Institute Genomics Platform"/>
            <consortium name="The Broad Institute Genome Sequencing Center for Infectious Disease"/>
            <person name="Wu L."/>
            <person name="Ma J."/>
        </authorList>
    </citation>
    <scope>NUCLEOTIDE SEQUENCE [LARGE SCALE GENOMIC DNA]</scope>
    <source>
        <strain evidence="6">CGMCC 1.15353</strain>
    </source>
</reference>
<proteinExistence type="predicted"/>
<evidence type="ECO:0000313" key="6">
    <source>
        <dbReference type="Proteomes" id="UP000642571"/>
    </source>
</evidence>
<sequence length="267" mass="31596">MLIEHKNGVLLKRNERLGERDWRIDPCYKVIFSPLGKGKYQTLIGDISIPKDGFMVFNPNDSHKQLQVTKEKFLIELNTDTIEECQYDLGQNTDIEFARFSYKHPRITQWTTFVRDYIDEANDEKEIKYFLDHSIPQLALLLVKYGNGSHMDEFPSLKSEENLQRVIDALRESYTFDWTLDEMASVYGLNKYQFAHQFKRTTGMAPYSWLQTYRLLRSQTDLMVTTKPVLEIALRHGFHSVSSYNALFRKVYHKTPTMFRRQHKSMK</sequence>
<dbReference type="Pfam" id="PF12833">
    <property type="entry name" value="HTH_18"/>
    <property type="match status" value="1"/>
</dbReference>
<dbReference type="InterPro" id="IPR018060">
    <property type="entry name" value="HTH_AraC"/>
</dbReference>
<keyword evidence="6" id="KW-1185">Reference proteome</keyword>
<evidence type="ECO:0000256" key="3">
    <source>
        <dbReference type="ARBA" id="ARBA00023163"/>
    </source>
</evidence>
<name>A0ABQ1Q391_9BACI</name>
<dbReference type="SMART" id="SM00342">
    <property type="entry name" value="HTH_ARAC"/>
    <property type="match status" value="1"/>
</dbReference>
<dbReference type="Proteomes" id="UP000642571">
    <property type="component" value="Unassembled WGS sequence"/>
</dbReference>
<evidence type="ECO:0000256" key="1">
    <source>
        <dbReference type="ARBA" id="ARBA00023015"/>
    </source>
</evidence>
<dbReference type="SUPFAM" id="SSF46689">
    <property type="entry name" value="Homeodomain-like"/>
    <property type="match status" value="2"/>
</dbReference>
<dbReference type="InterPro" id="IPR018062">
    <property type="entry name" value="HTH_AraC-typ_CS"/>
</dbReference>
<dbReference type="Gene3D" id="1.10.10.60">
    <property type="entry name" value="Homeodomain-like"/>
    <property type="match status" value="2"/>
</dbReference>